<organism evidence="1 2">
    <name type="scientific">Candidatus Allofournierella pullistercoris</name>
    <dbReference type="NCBI Taxonomy" id="2838597"/>
    <lineage>
        <taxon>Bacteria</taxon>
        <taxon>Bacillati</taxon>
        <taxon>Bacillota</taxon>
        <taxon>Clostridia</taxon>
        <taxon>Eubacteriales</taxon>
        <taxon>Oscillospiraceae</taxon>
        <taxon>Allofournierella</taxon>
    </lineage>
</organism>
<protein>
    <submittedName>
        <fullName evidence="1">DUF4363 family protein</fullName>
    </submittedName>
</protein>
<gene>
    <name evidence="1" type="ORF">H9882_01185</name>
</gene>
<dbReference type="InterPro" id="IPR025373">
    <property type="entry name" value="DUF4363"/>
</dbReference>
<comment type="caution">
    <text evidence="1">The sequence shown here is derived from an EMBL/GenBank/DDBJ whole genome shotgun (WGS) entry which is preliminary data.</text>
</comment>
<evidence type="ECO:0000313" key="2">
    <source>
        <dbReference type="Proteomes" id="UP000713596"/>
    </source>
</evidence>
<reference evidence="1" key="1">
    <citation type="journal article" date="2021" name="PeerJ">
        <title>Extensive microbial diversity within the chicken gut microbiome revealed by metagenomics and culture.</title>
        <authorList>
            <person name="Gilroy R."/>
            <person name="Ravi A."/>
            <person name="Getino M."/>
            <person name="Pursley I."/>
            <person name="Horton D.L."/>
            <person name="Alikhan N.F."/>
            <person name="Baker D."/>
            <person name="Gharbi K."/>
            <person name="Hall N."/>
            <person name="Watson M."/>
            <person name="Adriaenssens E.M."/>
            <person name="Foster-Nyarko E."/>
            <person name="Jarju S."/>
            <person name="Secka A."/>
            <person name="Antonio M."/>
            <person name="Oren A."/>
            <person name="Chaudhuri R.R."/>
            <person name="La Ragione R."/>
            <person name="Hildebrand F."/>
            <person name="Pallen M.J."/>
        </authorList>
    </citation>
    <scope>NUCLEOTIDE SEQUENCE</scope>
    <source>
        <strain evidence="1">B5_2728</strain>
    </source>
</reference>
<dbReference type="AlphaFoldDB" id="A0A948WTS9"/>
<dbReference type="Proteomes" id="UP000713596">
    <property type="component" value="Unassembled WGS sequence"/>
</dbReference>
<accession>A0A948WTS9</accession>
<dbReference type="EMBL" id="JAHLFP010000007">
    <property type="protein sequence ID" value="MBU3805508.1"/>
    <property type="molecule type" value="Genomic_DNA"/>
</dbReference>
<evidence type="ECO:0000313" key="1">
    <source>
        <dbReference type="EMBL" id="MBU3805508.1"/>
    </source>
</evidence>
<name>A0A948WTS9_9FIRM</name>
<proteinExistence type="predicted"/>
<reference evidence="1" key="2">
    <citation type="submission" date="2021-04" db="EMBL/GenBank/DDBJ databases">
        <authorList>
            <person name="Gilroy R."/>
        </authorList>
    </citation>
    <scope>NUCLEOTIDE SEQUENCE</scope>
    <source>
        <strain evidence="1">B5_2728</strain>
    </source>
</reference>
<dbReference type="Pfam" id="PF14276">
    <property type="entry name" value="DUF4363"/>
    <property type="match status" value="1"/>
</dbReference>
<sequence>MKRIPTALVLAAILIGTALMGNFLIDRTTDRMLTQLQSIQKDCEGGSFETAQDSIRALQEYYQHKEHWLALFIKRDYLGQFSVTVSGLSSYAHPDNAQDLGCEVQQAQEQLLVLRHLFFGII</sequence>